<keyword evidence="2" id="KW-1185">Reference proteome</keyword>
<dbReference type="EMBL" id="KK107570">
    <property type="protein sequence ID" value="EZA48776.1"/>
    <property type="molecule type" value="Genomic_DNA"/>
</dbReference>
<reference evidence="1 2" key="1">
    <citation type="journal article" date="2014" name="Curr. Biol.">
        <title>The genome of the clonal raider ant Cerapachys biroi.</title>
        <authorList>
            <person name="Oxley P.R."/>
            <person name="Ji L."/>
            <person name="Fetter-Pruneda I."/>
            <person name="McKenzie S.K."/>
            <person name="Li C."/>
            <person name="Hu H."/>
            <person name="Zhang G."/>
            <person name="Kronauer D.J."/>
        </authorList>
    </citation>
    <scope>NUCLEOTIDE SEQUENCE [LARGE SCALE GENOMIC DNA]</scope>
</reference>
<gene>
    <name evidence="1" type="ORF">X777_12692</name>
</gene>
<evidence type="ECO:0000313" key="1">
    <source>
        <dbReference type="EMBL" id="EZA48776.1"/>
    </source>
</evidence>
<dbReference type="Proteomes" id="UP000053097">
    <property type="component" value="Unassembled WGS sequence"/>
</dbReference>
<evidence type="ECO:0000313" key="2">
    <source>
        <dbReference type="Proteomes" id="UP000053097"/>
    </source>
</evidence>
<proteinExistence type="predicted"/>
<accession>A0A026VZ80</accession>
<dbReference type="AlphaFoldDB" id="A0A026VZ80"/>
<sequence length="72" mass="8734">MLHVYAHANLYTCKENYEIKLRFDGFFSFFLFIGRAITRERLRDFVLIENHGWRSQVRVDSSFWSLSRKQGE</sequence>
<organism evidence="1 2">
    <name type="scientific">Ooceraea biroi</name>
    <name type="common">Clonal raider ant</name>
    <name type="synonym">Cerapachys biroi</name>
    <dbReference type="NCBI Taxonomy" id="2015173"/>
    <lineage>
        <taxon>Eukaryota</taxon>
        <taxon>Metazoa</taxon>
        <taxon>Ecdysozoa</taxon>
        <taxon>Arthropoda</taxon>
        <taxon>Hexapoda</taxon>
        <taxon>Insecta</taxon>
        <taxon>Pterygota</taxon>
        <taxon>Neoptera</taxon>
        <taxon>Endopterygota</taxon>
        <taxon>Hymenoptera</taxon>
        <taxon>Apocrita</taxon>
        <taxon>Aculeata</taxon>
        <taxon>Formicoidea</taxon>
        <taxon>Formicidae</taxon>
        <taxon>Dorylinae</taxon>
        <taxon>Ooceraea</taxon>
    </lineage>
</organism>
<name>A0A026VZ80_OOCBI</name>
<protein>
    <submittedName>
        <fullName evidence="1">Uncharacterized protein</fullName>
    </submittedName>
</protein>